<sequence>MNAAGASPMPDQVHQAMLAHFELERHMGAYAAEALANAREGARLEAARLLGCDANEIALTESAQSAWARAFYSLSFKEGDWILCWASEYAGNAVAFLQASTQHKARLEILPMRPDGVVDVYALECVLKSMPKTSRAVVALTHIQTNSSIVQPAAAVGALARKHGAVFLLDACQSVGQIPIDVRAVSCDFACGTGRKWLRGPRGTGFLYARSAVLPQSTPHGLQRSELELVGEPSMIDHVSVSWTQRSAYKLSPNARRYEMWESPPALHAGLKEALALCIRMDPQHIAQKASYLAVLLRRGLASIDGIRCCDAPEQFNEAINDGISRCAIVTFEAFSNLGITSEFVRDALAERRIAVSLSPPSHTFNDEEWCLPSTVRLSPSYYNDESEVDAVIQAIQEIVSSFKASQ</sequence>
<evidence type="ECO:0000313" key="7">
    <source>
        <dbReference type="Proteomes" id="UP000649617"/>
    </source>
</evidence>
<evidence type="ECO:0000256" key="4">
    <source>
        <dbReference type="RuleBase" id="RU004504"/>
    </source>
</evidence>
<dbReference type="AlphaFoldDB" id="A0A812Y940"/>
<comment type="similarity">
    <text evidence="3">Belongs to the class-V pyridoxal-phosphate-dependent aminotransferase family.</text>
</comment>
<dbReference type="InterPro" id="IPR020578">
    <property type="entry name" value="Aminotrans_V_PyrdxlP_BS"/>
</dbReference>
<dbReference type="InterPro" id="IPR000192">
    <property type="entry name" value="Aminotrans_V_dom"/>
</dbReference>
<dbReference type="InterPro" id="IPR015424">
    <property type="entry name" value="PyrdxlP-dep_Trfase"/>
</dbReference>
<keyword evidence="7" id="KW-1185">Reference proteome</keyword>
<gene>
    <name evidence="6" type="primary">csd</name>
    <name evidence="6" type="ORF">SPIL2461_LOCUS22241</name>
</gene>
<dbReference type="EMBL" id="CAJNIZ010047082">
    <property type="protein sequence ID" value="CAE7761832.1"/>
    <property type="molecule type" value="Genomic_DNA"/>
</dbReference>
<dbReference type="Gene3D" id="3.90.1150.10">
    <property type="entry name" value="Aspartate Aminotransferase, domain 1"/>
    <property type="match status" value="1"/>
</dbReference>
<protein>
    <submittedName>
        <fullName evidence="6">Csd protein</fullName>
    </submittedName>
</protein>
<evidence type="ECO:0000256" key="2">
    <source>
        <dbReference type="ARBA" id="ARBA00022898"/>
    </source>
</evidence>
<dbReference type="InterPro" id="IPR015421">
    <property type="entry name" value="PyrdxlP-dep_Trfase_major"/>
</dbReference>
<dbReference type="Pfam" id="PF00266">
    <property type="entry name" value="Aminotran_5"/>
    <property type="match status" value="1"/>
</dbReference>
<comment type="cofactor">
    <cofactor evidence="1 4">
        <name>pyridoxal 5'-phosphate</name>
        <dbReference type="ChEBI" id="CHEBI:597326"/>
    </cofactor>
</comment>
<evidence type="ECO:0000313" key="6">
    <source>
        <dbReference type="EMBL" id="CAE7761832.1"/>
    </source>
</evidence>
<evidence type="ECO:0000256" key="3">
    <source>
        <dbReference type="RuleBase" id="RU004075"/>
    </source>
</evidence>
<dbReference type="Proteomes" id="UP000649617">
    <property type="component" value="Unassembled WGS sequence"/>
</dbReference>
<name>A0A812Y940_SYMPI</name>
<organism evidence="6 7">
    <name type="scientific">Symbiodinium pilosum</name>
    <name type="common">Dinoflagellate</name>
    <dbReference type="NCBI Taxonomy" id="2952"/>
    <lineage>
        <taxon>Eukaryota</taxon>
        <taxon>Sar</taxon>
        <taxon>Alveolata</taxon>
        <taxon>Dinophyceae</taxon>
        <taxon>Suessiales</taxon>
        <taxon>Symbiodiniaceae</taxon>
        <taxon>Symbiodinium</taxon>
    </lineage>
</organism>
<evidence type="ECO:0000256" key="1">
    <source>
        <dbReference type="ARBA" id="ARBA00001933"/>
    </source>
</evidence>
<dbReference type="SUPFAM" id="SSF53383">
    <property type="entry name" value="PLP-dependent transferases"/>
    <property type="match status" value="1"/>
</dbReference>
<dbReference type="Gene3D" id="3.40.640.10">
    <property type="entry name" value="Type I PLP-dependent aspartate aminotransferase-like (Major domain)"/>
    <property type="match status" value="1"/>
</dbReference>
<dbReference type="PANTHER" id="PTHR43586">
    <property type="entry name" value="CYSTEINE DESULFURASE"/>
    <property type="match status" value="1"/>
</dbReference>
<dbReference type="InterPro" id="IPR015422">
    <property type="entry name" value="PyrdxlP-dep_Trfase_small"/>
</dbReference>
<accession>A0A812Y940</accession>
<keyword evidence="2" id="KW-0663">Pyridoxal phosphate</keyword>
<dbReference type="OrthoDB" id="7403325at2759"/>
<evidence type="ECO:0000259" key="5">
    <source>
        <dbReference type="Pfam" id="PF00266"/>
    </source>
</evidence>
<proteinExistence type="inferred from homology"/>
<dbReference type="PANTHER" id="PTHR43586:SF24">
    <property type="entry name" value="BLR4730 PROTEIN"/>
    <property type="match status" value="1"/>
</dbReference>
<reference evidence="6" key="1">
    <citation type="submission" date="2021-02" db="EMBL/GenBank/DDBJ databases">
        <authorList>
            <person name="Dougan E. K."/>
            <person name="Rhodes N."/>
            <person name="Thang M."/>
            <person name="Chan C."/>
        </authorList>
    </citation>
    <scope>NUCLEOTIDE SEQUENCE</scope>
</reference>
<feature type="domain" description="Aminotransferase class V" evidence="5">
    <location>
        <begin position="3"/>
        <end position="392"/>
    </location>
</feature>
<dbReference type="PROSITE" id="PS00595">
    <property type="entry name" value="AA_TRANSFER_CLASS_5"/>
    <property type="match status" value="1"/>
</dbReference>
<comment type="caution">
    <text evidence="6">The sequence shown here is derived from an EMBL/GenBank/DDBJ whole genome shotgun (WGS) entry which is preliminary data.</text>
</comment>